<dbReference type="Proteomes" id="UP000694851">
    <property type="component" value="Unplaced"/>
</dbReference>
<dbReference type="PANTHER" id="PTHR34928">
    <property type="entry name" value="TRANSMEMBRANE PROTEIN 217"/>
    <property type="match status" value="1"/>
</dbReference>
<feature type="compositionally biased region" description="Polar residues" evidence="1">
    <location>
        <begin position="164"/>
        <end position="176"/>
    </location>
</feature>
<dbReference type="GeneID" id="109395529"/>
<feature type="region of interest" description="Disordered" evidence="1">
    <location>
        <begin position="155"/>
        <end position="178"/>
    </location>
</feature>
<feature type="transmembrane region" description="Helical" evidence="2">
    <location>
        <begin position="59"/>
        <end position="77"/>
    </location>
</feature>
<keyword evidence="3" id="KW-1185">Reference proteome</keyword>
<evidence type="ECO:0000313" key="3">
    <source>
        <dbReference type="Proteomes" id="UP000694851"/>
    </source>
</evidence>
<feature type="transmembrane region" description="Helical" evidence="2">
    <location>
        <begin position="119"/>
        <end position="141"/>
    </location>
</feature>
<name>A0A8B7T8U9_HIPAR</name>
<sequence>MNDKMFCRLVGIFTILSTIQFLIFDLNEVVILDDESLFSIYMEAKPGISSWVLTHKNNIRAGLSTITIMVSFLLLYCSHTSNYVGLLCCALWIVAYELTSFCVVLLIDSSIKEHFKELSYLHLVFQVSRMLLYVFCLPFIIKYTYTLYKDSTTSSKVGRRKRSPSVQSTTRGQMSAGNVVPQVKLSRARKKERGTVLPNNRTLVSCLPSVDSACLGGS</sequence>
<keyword evidence="2" id="KW-0472">Membrane</keyword>
<keyword evidence="2" id="KW-0812">Transmembrane</keyword>
<dbReference type="KEGG" id="hai:109395529"/>
<feature type="transmembrane region" description="Helical" evidence="2">
    <location>
        <begin position="84"/>
        <end position="107"/>
    </location>
</feature>
<evidence type="ECO:0000256" key="1">
    <source>
        <dbReference type="SAM" id="MobiDB-lite"/>
    </source>
</evidence>
<reference evidence="4" key="1">
    <citation type="submission" date="2025-08" db="UniProtKB">
        <authorList>
            <consortium name="RefSeq"/>
        </authorList>
    </citation>
    <scope>IDENTIFICATION</scope>
    <source>
        <tissue evidence="4">Muscle</tissue>
    </source>
</reference>
<protein>
    <submittedName>
        <fullName evidence="4">Transmembrane protein 217-like</fullName>
    </submittedName>
</protein>
<feature type="transmembrane region" description="Helical" evidence="2">
    <location>
        <begin position="5"/>
        <end position="24"/>
    </location>
</feature>
<dbReference type="RefSeq" id="XP_019522122.1">
    <property type="nucleotide sequence ID" value="XM_019666577.1"/>
</dbReference>
<gene>
    <name evidence="4" type="primary">LOC109395529</name>
</gene>
<dbReference type="InterPro" id="IPR027862">
    <property type="entry name" value="DUF4534"/>
</dbReference>
<dbReference type="AlphaFoldDB" id="A0A8B7T8U9"/>
<accession>A0A8B7T8U9</accession>
<dbReference type="PANTHER" id="PTHR34928:SF3">
    <property type="entry name" value="TRANSMEMBRANE PROTEIN 217B-RELATED"/>
    <property type="match status" value="1"/>
</dbReference>
<dbReference type="OrthoDB" id="9443855at2759"/>
<evidence type="ECO:0000313" key="4">
    <source>
        <dbReference type="RefSeq" id="XP_019522122.1"/>
    </source>
</evidence>
<proteinExistence type="predicted"/>
<evidence type="ECO:0000256" key="2">
    <source>
        <dbReference type="SAM" id="Phobius"/>
    </source>
</evidence>
<organism evidence="3 4">
    <name type="scientific">Hipposideros armiger</name>
    <name type="common">Great Himalayan leaf-nosed bat</name>
    <dbReference type="NCBI Taxonomy" id="186990"/>
    <lineage>
        <taxon>Eukaryota</taxon>
        <taxon>Metazoa</taxon>
        <taxon>Chordata</taxon>
        <taxon>Craniata</taxon>
        <taxon>Vertebrata</taxon>
        <taxon>Euteleostomi</taxon>
        <taxon>Mammalia</taxon>
        <taxon>Eutheria</taxon>
        <taxon>Laurasiatheria</taxon>
        <taxon>Chiroptera</taxon>
        <taxon>Yinpterochiroptera</taxon>
        <taxon>Rhinolophoidea</taxon>
        <taxon>Hipposideridae</taxon>
        <taxon>Hipposideros</taxon>
    </lineage>
</organism>
<dbReference type="Pfam" id="PF15049">
    <property type="entry name" value="DUF4534"/>
    <property type="match status" value="1"/>
</dbReference>
<keyword evidence="2" id="KW-1133">Transmembrane helix</keyword>